<proteinExistence type="predicted"/>
<name>A0A2M4B1A7_9DIPT</name>
<organism evidence="2">
    <name type="scientific">Anopheles triannulatus</name>
    <dbReference type="NCBI Taxonomy" id="58253"/>
    <lineage>
        <taxon>Eukaryota</taxon>
        <taxon>Metazoa</taxon>
        <taxon>Ecdysozoa</taxon>
        <taxon>Arthropoda</taxon>
        <taxon>Hexapoda</taxon>
        <taxon>Insecta</taxon>
        <taxon>Pterygota</taxon>
        <taxon>Neoptera</taxon>
        <taxon>Endopterygota</taxon>
        <taxon>Diptera</taxon>
        <taxon>Nematocera</taxon>
        <taxon>Culicoidea</taxon>
        <taxon>Culicidae</taxon>
        <taxon>Anophelinae</taxon>
        <taxon>Anopheles</taxon>
    </lineage>
</organism>
<accession>A0A2M4B1A7</accession>
<sequence>MLNNQLLLLLLLLHQVFSRTTKLRHRYCNRMHLTWESNHRPQHQQPREAISRNVLPELMLRQLAIAAPAAGRPCLVLV</sequence>
<reference evidence="2" key="1">
    <citation type="submission" date="2018-01" db="EMBL/GenBank/DDBJ databases">
        <title>An insight into the sialome of Amazonian anophelines.</title>
        <authorList>
            <person name="Ribeiro J.M."/>
            <person name="Scarpassa V."/>
            <person name="Calvo E."/>
        </authorList>
    </citation>
    <scope>NUCLEOTIDE SEQUENCE</scope>
    <source>
        <tissue evidence="2">Salivary glands</tissue>
    </source>
</reference>
<feature type="chain" id="PRO_5014733849" evidence="1">
    <location>
        <begin position="19"/>
        <end position="78"/>
    </location>
</feature>
<feature type="signal peptide" evidence="1">
    <location>
        <begin position="1"/>
        <end position="18"/>
    </location>
</feature>
<dbReference type="EMBL" id="GGFK01013431">
    <property type="protein sequence ID" value="MBW46752.1"/>
    <property type="molecule type" value="Transcribed_RNA"/>
</dbReference>
<protein>
    <submittedName>
        <fullName evidence="2">Putative secreted protein</fullName>
    </submittedName>
</protein>
<evidence type="ECO:0000256" key="1">
    <source>
        <dbReference type="SAM" id="SignalP"/>
    </source>
</evidence>
<dbReference type="AlphaFoldDB" id="A0A2M4B1A7"/>
<keyword evidence="1" id="KW-0732">Signal</keyword>
<evidence type="ECO:0000313" key="2">
    <source>
        <dbReference type="EMBL" id="MBW46752.1"/>
    </source>
</evidence>